<keyword evidence="4" id="KW-0694">RNA-binding</keyword>
<reference evidence="6" key="1">
    <citation type="submission" date="2022-07" db="EMBL/GenBank/DDBJ databases">
        <title>Phylogenomic reconstructions and comparative analyses of Kickxellomycotina fungi.</title>
        <authorList>
            <person name="Reynolds N.K."/>
            <person name="Stajich J.E."/>
            <person name="Barry K."/>
            <person name="Grigoriev I.V."/>
            <person name="Crous P."/>
            <person name="Smith M.E."/>
        </authorList>
    </citation>
    <scope>NUCLEOTIDE SEQUENCE</scope>
    <source>
        <strain evidence="6">NRRL 1566</strain>
    </source>
</reference>
<comment type="domain">
    <text evidence="4">The Q motif is unique to and characteristic of the DEAD box family of RNA helicases and controls ATP binding and hydrolysis.</text>
</comment>
<keyword evidence="4" id="KW-0347">Helicase</keyword>
<evidence type="ECO:0000313" key="7">
    <source>
        <dbReference type="Proteomes" id="UP001139887"/>
    </source>
</evidence>
<comment type="similarity">
    <text evidence="4">Belongs to the DEAD box helicase family.</text>
</comment>
<feature type="domain" description="Helicase ATP-binding" evidence="5">
    <location>
        <begin position="21"/>
        <end position="182"/>
    </location>
</feature>
<sequence>MKSIQNVMKFEAASKVQHQIVSQMPFEKDIMIKAKTGTGKTIAFLIPVIEAIAKEYEANRIRGQHGREVGCLVISPTRELAKQLAAEATKLVKFHGWGVQLIVGGESARMQTRDLQMKRADIVVATPGRLLDFMQNNSSFAERLSNLRTLVLDEADMLLEMGFRKELDLIFPMLPTNRSTCL</sequence>
<dbReference type="Proteomes" id="UP001139887">
    <property type="component" value="Unassembled WGS sequence"/>
</dbReference>
<keyword evidence="1 4" id="KW-0547">Nucleotide-binding</keyword>
<gene>
    <name evidence="6" type="ORF">IWW36_002485</name>
</gene>
<dbReference type="Gene3D" id="3.40.50.300">
    <property type="entry name" value="P-loop containing nucleotide triphosphate hydrolases"/>
    <property type="match status" value="1"/>
</dbReference>
<dbReference type="PROSITE" id="PS51192">
    <property type="entry name" value="HELICASE_ATP_BIND_1"/>
    <property type="match status" value="1"/>
</dbReference>
<keyword evidence="2 4" id="KW-0378">Hydrolase</keyword>
<accession>A0A9W8IBV4</accession>
<dbReference type="Pfam" id="PF00270">
    <property type="entry name" value="DEAD"/>
    <property type="match status" value="1"/>
</dbReference>
<evidence type="ECO:0000259" key="5">
    <source>
        <dbReference type="PROSITE" id="PS51192"/>
    </source>
</evidence>
<dbReference type="AlphaFoldDB" id="A0A9W8IBV4"/>
<keyword evidence="7" id="KW-1185">Reference proteome</keyword>
<comment type="catalytic activity">
    <reaction evidence="4">
        <text>ATP + H2O = ADP + phosphate + H(+)</text>
        <dbReference type="Rhea" id="RHEA:13065"/>
        <dbReference type="ChEBI" id="CHEBI:15377"/>
        <dbReference type="ChEBI" id="CHEBI:15378"/>
        <dbReference type="ChEBI" id="CHEBI:30616"/>
        <dbReference type="ChEBI" id="CHEBI:43474"/>
        <dbReference type="ChEBI" id="CHEBI:456216"/>
        <dbReference type="EC" id="3.6.4.13"/>
    </reaction>
</comment>
<evidence type="ECO:0000256" key="1">
    <source>
        <dbReference type="ARBA" id="ARBA00022741"/>
    </source>
</evidence>
<dbReference type="OrthoDB" id="193716at2759"/>
<organism evidence="6 7">
    <name type="scientific">Coemansia brasiliensis</name>
    <dbReference type="NCBI Taxonomy" id="2650707"/>
    <lineage>
        <taxon>Eukaryota</taxon>
        <taxon>Fungi</taxon>
        <taxon>Fungi incertae sedis</taxon>
        <taxon>Zoopagomycota</taxon>
        <taxon>Kickxellomycotina</taxon>
        <taxon>Kickxellomycetes</taxon>
        <taxon>Kickxellales</taxon>
        <taxon>Kickxellaceae</taxon>
        <taxon>Coemansia</taxon>
    </lineage>
</organism>
<evidence type="ECO:0000256" key="4">
    <source>
        <dbReference type="RuleBase" id="RU365068"/>
    </source>
</evidence>
<evidence type="ECO:0000256" key="3">
    <source>
        <dbReference type="ARBA" id="ARBA00022840"/>
    </source>
</evidence>
<dbReference type="GO" id="GO:0016787">
    <property type="term" value="F:hydrolase activity"/>
    <property type="evidence" value="ECO:0007669"/>
    <property type="project" value="UniProtKB-KW"/>
</dbReference>
<keyword evidence="3 4" id="KW-0067">ATP-binding</keyword>
<dbReference type="PANTHER" id="PTHR24031">
    <property type="entry name" value="RNA HELICASE"/>
    <property type="match status" value="1"/>
</dbReference>
<dbReference type="EMBL" id="JANBUW010000067">
    <property type="protein sequence ID" value="KAJ2849622.1"/>
    <property type="molecule type" value="Genomic_DNA"/>
</dbReference>
<comment type="caution">
    <text evidence="6">The sequence shown here is derived from an EMBL/GenBank/DDBJ whole genome shotgun (WGS) entry which is preliminary data.</text>
</comment>
<dbReference type="InterPro" id="IPR011545">
    <property type="entry name" value="DEAD/DEAH_box_helicase_dom"/>
</dbReference>
<evidence type="ECO:0000256" key="2">
    <source>
        <dbReference type="ARBA" id="ARBA00022801"/>
    </source>
</evidence>
<dbReference type="SMART" id="SM00487">
    <property type="entry name" value="DEXDc"/>
    <property type="match status" value="1"/>
</dbReference>
<dbReference type="GO" id="GO:0003724">
    <property type="term" value="F:RNA helicase activity"/>
    <property type="evidence" value="ECO:0007669"/>
    <property type="project" value="UniProtKB-EC"/>
</dbReference>
<comment type="function">
    <text evidence="4">RNA helicase.</text>
</comment>
<feature type="non-terminal residue" evidence="6">
    <location>
        <position position="182"/>
    </location>
</feature>
<name>A0A9W8IBV4_9FUNG</name>
<dbReference type="SUPFAM" id="SSF52540">
    <property type="entry name" value="P-loop containing nucleoside triphosphate hydrolases"/>
    <property type="match status" value="1"/>
</dbReference>
<evidence type="ECO:0000313" key="6">
    <source>
        <dbReference type="EMBL" id="KAJ2849622.1"/>
    </source>
</evidence>
<proteinExistence type="inferred from homology"/>
<dbReference type="InterPro" id="IPR027417">
    <property type="entry name" value="P-loop_NTPase"/>
</dbReference>
<dbReference type="GO" id="GO:0003723">
    <property type="term" value="F:RNA binding"/>
    <property type="evidence" value="ECO:0007669"/>
    <property type="project" value="UniProtKB-UniRule"/>
</dbReference>
<dbReference type="GO" id="GO:0005524">
    <property type="term" value="F:ATP binding"/>
    <property type="evidence" value="ECO:0007669"/>
    <property type="project" value="UniProtKB-UniRule"/>
</dbReference>
<protein>
    <recommendedName>
        <fullName evidence="4">ATP-dependent RNA helicase</fullName>
        <ecNumber evidence="4">3.6.4.13</ecNumber>
    </recommendedName>
</protein>
<dbReference type="EC" id="3.6.4.13" evidence="4"/>
<dbReference type="InterPro" id="IPR014001">
    <property type="entry name" value="Helicase_ATP-bd"/>
</dbReference>